<dbReference type="GO" id="GO:0005615">
    <property type="term" value="C:extracellular space"/>
    <property type="evidence" value="ECO:0007669"/>
    <property type="project" value="TreeGrafter"/>
</dbReference>
<name>A0AAE3U9J1_9BACT</name>
<evidence type="ECO:0000313" key="5">
    <source>
        <dbReference type="Proteomes" id="UP001241110"/>
    </source>
</evidence>
<dbReference type="Gene3D" id="1.10.390.10">
    <property type="entry name" value="Neutral Protease Domain 2"/>
    <property type="match status" value="1"/>
</dbReference>
<dbReference type="InterPro" id="IPR014782">
    <property type="entry name" value="Peptidase_M1_dom"/>
</dbReference>
<evidence type="ECO:0000313" key="4">
    <source>
        <dbReference type="EMBL" id="MDJ1484531.1"/>
    </source>
</evidence>
<keyword evidence="4" id="KW-0645">Protease</keyword>
<dbReference type="GO" id="GO:0005737">
    <property type="term" value="C:cytoplasm"/>
    <property type="evidence" value="ECO:0007669"/>
    <property type="project" value="TreeGrafter"/>
</dbReference>
<dbReference type="GO" id="GO:0016020">
    <property type="term" value="C:membrane"/>
    <property type="evidence" value="ECO:0007669"/>
    <property type="project" value="TreeGrafter"/>
</dbReference>
<proteinExistence type="predicted"/>
<dbReference type="RefSeq" id="WP_313985966.1">
    <property type="nucleotide sequence ID" value="NZ_JASJOR010000003.1"/>
</dbReference>
<reference evidence="4" key="1">
    <citation type="submission" date="2023-05" db="EMBL/GenBank/DDBJ databases">
        <authorList>
            <person name="Zhang X."/>
        </authorList>
    </citation>
    <scope>NUCLEOTIDE SEQUENCE</scope>
    <source>
        <strain evidence="4">YF14B1</strain>
    </source>
</reference>
<dbReference type="PANTHER" id="PTHR11533">
    <property type="entry name" value="PROTEASE M1 ZINC METALLOPROTEASE"/>
    <property type="match status" value="1"/>
</dbReference>
<dbReference type="CDD" id="cd09604">
    <property type="entry name" value="M1_APN_like"/>
    <property type="match status" value="1"/>
</dbReference>
<accession>A0AAE3U9J1</accession>
<keyword evidence="2" id="KW-0732">Signal</keyword>
<evidence type="ECO:0000256" key="1">
    <source>
        <dbReference type="SAM" id="MobiDB-lite"/>
    </source>
</evidence>
<feature type="region of interest" description="Disordered" evidence="1">
    <location>
        <begin position="753"/>
        <end position="778"/>
    </location>
</feature>
<dbReference type="AlphaFoldDB" id="A0AAE3U9J1"/>
<keyword evidence="4" id="KW-0378">Hydrolase</keyword>
<dbReference type="EC" id="3.4.11.-" evidence="4"/>
<comment type="caution">
    <text evidence="4">The sequence shown here is derived from an EMBL/GenBank/DDBJ whole genome shotgun (WGS) entry which is preliminary data.</text>
</comment>
<protein>
    <submittedName>
        <fullName evidence="4">M1 family metallopeptidase</fullName>
        <ecNumber evidence="4">3.4.11.-</ecNumber>
    </submittedName>
</protein>
<feature type="chain" id="PRO_5042027509" evidence="2">
    <location>
        <begin position="19"/>
        <end position="778"/>
    </location>
</feature>
<dbReference type="GO" id="GO:0008270">
    <property type="term" value="F:zinc ion binding"/>
    <property type="evidence" value="ECO:0007669"/>
    <property type="project" value="InterPro"/>
</dbReference>
<feature type="domain" description="Peptidase M1 membrane alanine aminopeptidase" evidence="3">
    <location>
        <begin position="376"/>
        <end position="565"/>
    </location>
</feature>
<dbReference type="GO" id="GO:0042277">
    <property type="term" value="F:peptide binding"/>
    <property type="evidence" value="ECO:0007669"/>
    <property type="project" value="TreeGrafter"/>
</dbReference>
<keyword evidence="4" id="KW-0031">Aminopeptidase</keyword>
<evidence type="ECO:0000256" key="2">
    <source>
        <dbReference type="SAM" id="SignalP"/>
    </source>
</evidence>
<sequence length="778" mass="88902">MKKVILAAALLASTAGMAQRFEENRSKFEQLGTLLPTPNTYRTASGAPGHDYWQQRADYDMQIELNDEKQQITGTETITYFNNSPDELGYLWLQLEQNIFDKNSTANLTKTSAMEEKVSMYQLGFMTLEQFDGGYKIKYVKDKAGNALKYTVNGTMMRIDLPHALKSKGSFSFSIAWSYNIHDHNKLAGAPGNGRMGYEYFAKDNNYLYEIAQFFPRMAVYDDVYGWQHKQFLGNGEFTLPFGNYKASITVPADHILGATGVLQNPNEVLTATQISRLQKAKTAKTPVVIVTQEEAEANEKDKSTTKKTWKFAAQNVRDFAFATSRKFIWDAMQITQDGKPVMCMSYYPKEGNPLWGKYSTQAVAHTIRTYSKRTVSYPYPVAISVHGPVGGMEYPMICFNGGRPEADGTYSEQTKYGLISVIIHEVGHNFFPMIINSDERQWTWMDEGLNTFCQYLSEQEWQREYPSRRGEAYKIVPYMSMEQSKLEPIMTNSEQVSQLGNNAYAKPSTALNILRETILGRDLFDYAFKQYATRWAFKSPQPADFFRTMEDASGVDLDWFWRGWFYGTEPVDIALEDVKAFNADTQNPEKENPISKAQANEQKTISQIRNEKDIQKTLVDENPELKDFYNSYDRYAVTPQSKSRYEQYQASLSDEEKKLLASGENFYSLKLKNNGGLVMPVILKLDFEDGTNEIVRIPAEIWRMNNKEVSKVIHTSKKVVQFTLDPFQETADIDTDNNAFPSKAAPTRFQLFKQQNRRPANPMQEAQQTQGGQPSNR</sequence>
<dbReference type="Pfam" id="PF01433">
    <property type="entry name" value="Peptidase_M1"/>
    <property type="match status" value="1"/>
</dbReference>
<dbReference type="SUPFAM" id="SSF55486">
    <property type="entry name" value="Metalloproteases ('zincins'), catalytic domain"/>
    <property type="match status" value="1"/>
</dbReference>
<dbReference type="GO" id="GO:0070006">
    <property type="term" value="F:metalloaminopeptidase activity"/>
    <property type="evidence" value="ECO:0007669"/>
    <property type="project" value="TreeGrafter"/>
</dbReference>
<dbReference type="InterPro" id="IPR050344">
    <property type="entry name" value="Peptidase_M1_aminopeptidases"/>
</dbReference>
<dbReference type="GO" id="GO:0043171">
    <property type="term" value="P:peptide catabolic process"/>
    <property type="evidence" value="ECO:0007669"/>
    <property type="project" value="TreeGrafter"/>
</dbReference>
<dbReference type="PANTHER" id="PTHR11533:SF174">
    <property type="entry name" value="PUROMYCIN-SENSITIVE AMINOPEPTIDASE-RELATED"/>
    <property type="match status" value="1"/>
</dbReference>
<feature type="signal peptide" evidence="2">
    <location>
        <begin position="1"/>
        <end position="18"/>
    </location>
</feature>
<dbReference type="Proteomes" id="UP001241110">
    <property type="component" value="Unassembled WGS sequence"/>
</dbReference>
<dbReference type="InterPro" id="IPR027268">
    <property type="entry name" value="Peptidase_M4/M1_CTD_sf"/>
</dbReference>
<gene>
    <name evidence="4" type="ORF">QNI16_28795</name>
</gene>
<evidence type="ECO:0000259" key="3">
    <source>
        <dbReference type="Pfam" id="PF01433"/>
    </source>
</evidence>
<organism evidence="4 5">
    <name type="scientific">Xanthocytophaga flava</name>
    <dbReference type="NCBI Taxonomy" id="3048013"/>
    <lineage>
        <taxon>Bacteria</taxon>
        <taxon>Pseudomonadati</taxon>
        <taxon>Bacteroidota</taxon>
        <taxon>Cytophagia</taxon>
        <taxon>Cytophagales</taxon>
        <taxon>Rhodocytophagaceae</taxon>
        <taxon>Xanthocytophaga</taxon>
    </lineage>
</organism>
<dbReference type="EMBL" id="JASJOS010000015">
    <property type="protein sequence ID" value="MDJ1484531.1"/>
    <property type="molecule type" value="Genomic_DNA"/>
</dbReference>